<dbReference type="EMBL" id="CP142436">
    <property type="protein sequence ID" value="XBC50940.1"/>
    <property type="molecule type" value="Genomic_DNA"/>
</dbReference>
<accession>A0AB74U664</accession>
<reference evidence="2" key="1">
    <citation type="submission" date="2023-12" db="EMBL/GenBank/DDBJ databases">
        <title>Dolosigranulum savutii sp. nov. isolated from human upper respiratory samples collected in Botswana.</title>
        <authorList>
            <person name="Kelly M.S."/>
        </authorList>
    </citation>
    <scope>NUCLEOTIDE SEQUENCE</scope>
    <source>
        <strain evidence="2">MSK211</strain>
    </source>
</reference>
<dbReference type="Gene3D" id="1.10.260.40">
    <property type="entry name" value="lambda repressor-like DNA-binding domains"/>
    <property type="match status" value="1"/>
</dbReference>
<dbReference type="AlphaFoldDB" id="A0AB74U664"/>
<dbReference type="CDD" id="cd00093">
    <property type="entry name" value="HTH_XRE"/>
    <property type="match status" value="1"/>
</dbReference>
<dbReference type="PROSITE" id="PS50943">
    <property type="entry name" value="HTH_CROC1"/>
    <property type="match status" value="1"/>
</dbReference>
<feature type="domain" description="HTH cro/C1-type" evidence="1">
    <location>
        <begin position="5"/>
        <end position="61"/>
    </location>
</feature>
<dbReference type="SUPFAM" id="SSF47413">
    <property type="entry name" value="lambda repressor-like DNA-binding domains"/>
    <property type="match status" value="1"/>
</dbReference>
<evidence type="ECO:0000313" key="2">
    <source>
        <dbReference type="EMBL" id="XBC50940.1"/>
    </source>
</evidence>
<dbReference type="GO" id="GO:0003677">
    <property type="term" value="F:DNA binding"/>
    <property type="evidence" value="ECO:0007669"/>
    <property type="project" value="InterPro"/>
</dbReference>
<organism evidence="2">
    <name type="scientific">Dolosigranulum savutiense</name>
    <dbReference type="NCBI Taxonomy" id="3110288"/>
    <lineage>
        <taxon>Bacteria</taxon>
        <taxon>Bacillati</taxon>
        <taxon>Bacillota</taxon>
        <taxon>Bacilli</taxon>
        <taxon>Lactobacillales</taxon>
        <taxon>Carnobacteriaceae</taxon>
        <taxon>Dolosigranulum</taxon>
    </lineage>
</organism>
<name>A0AB74U664_9LACT</name>
<dbReference type="InterPro" id="IPR001387">
    <property type="entry name" value="Cro/C1-type_HTH"/>
</dbReference>
<dbReference type="SMART" id="SM00530">
    <property type="entry name" value="HTH_XRE"/>
    <property type="match status" value="1"/>
</dbReference>
<protein>
    <submittedName>
        <fullName evidence="2">Helix-turn-helix transcriptional regulator</fullName>
    </submittedName>
</protein>
<sequence length="70" mass="8084">MLVNLDRVRKEKDISLADLADVLNVRTATVSDKINGKSDFKFSEAVKIHNLFFSEYEISYLFEKEESKVV</sequence>
<dbReference type="InterPro" id="IPR010982">
    <property type="entry name" value="Lambda_DNA-bd_dom_sf"/>
</dbReference>
<proteinExistence type="predicted"/>
<evidence type="ECO:0000259" key="1">
    <source>
        <dbReference type="PROSITE" id="PS50943"/>
    </source>
</evidence>
<dbReference type="RefSeq" id="WP_347299041.1">
    <property type="nucleotide sequence ID" value="NZ_CP142436.1"/>
</dbReference>
<dbReference type="Pfam" id="PF01381">
    <property type="entry name" value="HTH_3"/>
    <property type="match status" value="1"/>
</dbReference>
<gene>
    <name evidence="2" type="ORF">VUQ07_06775</name>
</gene>